<sequence length="145" mass="15972">MSEAVTQGPLIAGPDAFMQSIIQQCNKTRPGFQIEMVISAEASQGQGTEAWGDLCRGGESSCNPVVFHTRLEAERKGALKRLGDRKQLLGFHHFKSPCTPLMNRMRTARAFGQGPSVDGMRMMVMLEAHTGRDARRSRSPLARVE</sequence>
<evidence type="ECO:0000313" key="1">
    <source>
        <dbReference type="EMBL" id="TRY64896.1"/>
    </source>
</evidence>
<protein>
    <submittedName>
        <fullName evidence="1">Uncharacterized protein</fullName>
    </submittedName>
</protein>
<organism evidence="1 2">
    <name type="scientific">Danionella cerebrum</name>
    <dbReference type="NCBI Taxonomy" id="2873325"/>
    <lineage>
        <taxon>Eukaryota</taxon>
        <taxon>Metazoa</taxon>
        <taxon>Chordata</taxon>
        <taxon>Craniata</taxon>
        <taxon>Vertebrata</taxon>
        <taxon>Euteleostomi</taxon>
        <taxon>Actinopterygii</taxon>
        <taxon>Neopterygii</taxon>
        <taxon>Teleostei</taxon>
        <taxon>Ostariophysi</taxon>
        <taxon>Cypriniformes</taxon>
        <taxon>Danionidae</taxon>
        <taxon>Danioninae</taxon>
        <taxon>Danionella</taxon>
    </lineage>
</organism>
<accession>A0A553NHH5</accession>
<dbReference type="Proteomes" id="UP000316079">
    <property type="component" value="Unassembled WGS sequence"/>
</dbReference>
<evidence type="ECO:0000313" key="2">
    <source>
        <dbReference type="Proteomes" id="UP000316079"/>
    </source>
</evidence>
<name>A0A553NHH5_9TELE</name>
<proteinExistence type="predicted"/>
<keyword evidence="2" id="KW-1185">Reference proteome</keyword>
<dbReference type="EMBL" id="SRMA01026961">
    <property type="protein sequence ID" value="TRY64896.1"/>
    <property type="molecule type" value="Genomic_DNA"/>
</dbReference>
<dbReference type="AlphaFoldDB" id="A0A553NHH5"/>
<comment type="caution">
    <text evidence="1">The sequence shown here is derived from an EMBL/GenBank/DDBJ whole genome shotgun (WGS) entry which is preliminary data.</text>
</comment>
<gene>
    <name evidence="1" type="ORF">DNTS_024597</name>
</gene>
<reference evidence="1 2" key="1">
    <citation type="journal article" date="2019" name="Sci. Data">
        <title>Hybrid genome assembly and annotation of Danionella translucida.</title>
        <authorList>
            <person name="Kadobianskyi M."/>
            <person name="Schulze L."/>
            <person name="Schuelke M."/>
            <person name="Judkewitz B."/>
        </authorList>
    </citation>
    <scope>NUCLEOTIDE SEQUENCE [LARGE SCALE GENOMIC DNA]</scope>
    <source>
        <strain evidence="1 2">Bolton</strain>
    </source>
</reference>
<dbReference type="OrthoDB" id="8626508at2759"/>